<protein>
    <recommendedName>
        <fullName evidence="4">Carboxylesterase type B domain-containing protein</fullName>
    </recommendedName>
</protein>
<feature type="domain" description="Carboxylesterase type B" evidence="4">
    <location>
        <begin position="8"/>
        <end position="262"/>
    </location>
</feature>
<sequence>MWQPNTPLSEDCLFLNIWVPILPEEQRCEKDKKLPVMVWIFGGSFSTGSSVLSVYDGRFLSTRQNVIVVTVNYRLGPFGFLYLNYSGAPGNMGLWDQRLALKWVKDNIEHFNGDPDRITLFGESAGSVSVSAHVVSPWSHSFFRNAILQSGSVFGYWGVETAQKQLNTSLRLLDLVGCGGRSGEDLHACLQLKPSSAFIDAQNNLYDPYAYLSIPFPPVLDGHFLPYTTSQSFRENETLTMDPNALPVHTHSEYLKALYKVLDMHGDDRPDLLEPLIVLTDFEYQDYTHLVSTTFSLSHMCMIMVLCRNSTYILAKSPDTCIADVSATA</sequence>
<dbReference type="GO" id="GO:0003990">
    <property type="term" value="F:acetylcholinesterase activity"/>
    <property type="evidence" value="ECO:0007669"/>
    <property type="project" value="TreeGrafter"/>
</dbReference>
<dbReference type="InterPro" id="IPR050654">
    <property type="entry name" value="AChE-related_enzymes"/>
</dbReference>
<dbReference type="AlphaFoldDB" id="A0A3P7LLP9"/>
<accession>A0A3P7LLP9</accession>
<proteinExistence type="inferred from homology"/>
<dbReference type="EMBL" id="UYRU01054324">
    <property type="protein sequence ID" value="VDN12617.1"/>
    <property type="molecule type" value="Genomic_DNA"/>
</dbReference>
<dbReference type="PROSITE" id="PS00941">
    <property type="entry name" value="CARBOXYLESTERASE_B_2"/>
    <property type="match status" value="1"/>
</dbReference>
<dbReference type="GO" id="GO:0019695">
    <property type="term" value="P:choline metabolic process"/>
    <property type="evidence" value="ECO:0007669"/>
    <property type="project" value="TreeGrafter"/>
</dbReference>
<evidence type="ECO:0000313" key="6">
    <source>
        <dbReference type="Proteomes" id="UP000281553"/>
    </source>
</evidence>
<dbReference type="SUPFAM" id="SSF53474">
    <property type="entry name" value="alpha/beta-Hydrolases"/>
    <property type="match status" value="1"/>
</dbReference>
<evidence type="ECO:0000259" key="4">
    <source>
        <dbReference type="Pfam" id="PF00135"/>
    </source>
</evidence>
<reference evidence="5 6" key="1">
    <citation type="submission" date="2018-11" db="EMBL/GenBank/DDBJ databases">
        <authorList>
            <consortium name="Pathogen Informatics"/>
        </authorList>
    </citation>
    <scope>NUCLEOTIDE SEQUENCE [LARGE SCALE GENOMIC DNA]</scope>
</reference>
<dbReference type="GO" id="GO:0006581">
    <property type="term" value="P:acetylcholine catabolic process"/>
    <property type="evidence" value="ECO:0007669"/>
    <property type="project" value="TreeGrafter"/>
</dbReference>
<evidence type="ECO:0000256" key="2">
    <source>
        <dbReference type="ARBA" id="ARBA00022487"/>
    </source>
</evidence>
<evidence type="ECO:0000256" key="1">
    <source>
        <dbReference type="ARBA" id="ARBA00005964"/>
    </source>
</evidence>
<dbReference type="GO" id="GO:0005886">
    <property type="term" value="C:plasma membrane"/>
    <property type="evidence" value="ECO:0007669"/>
    <property type="project" value="TreeGrafter"/>
</dbReference>
<organism evidence="5 6">
    <name type="scientific">Dibothriocephalus latus</name>
    <name type="common">Fish tapeworm</name>
    <name type="synonym">Diphyllobothrium latum</name>
    <dbReference type="NCBI Taxonomy" id="60516"/>
    <lineage>
        <taxon>Eukaryota</taxon>
        <taxon>Metazoa</taxon>
        <taxon>Spiralia</taxon>
        <taxon>Lophotrochozoa</taxon>
        <taxon>Platyhelminthes</taxon>
        <taxon>Cestoda</taxon>
        <taxon>Eucestoda</taxon>
        <taxon>Diphyllobothriidea</taxon>
        <taxon>Diphyllobothriidae</taxon>
        <taxon>Dibothriocephalus</taxon>
    </lineage>
</organism>
<evidence type="ECO:0000313" key="5">
    <source>
        <dbReference type="EMBL" id="VDN12617.1"/>
    </source>
</evidence>
<dbReference type="InterPro" id="IPR029058">
    <property type="entry name" value="AB_hydrolase_fold"/>
</dbReference>
<dbReference type="InterPro" id="IPR002018">
    <property type="entry name" value="CarbesteraseB"/>
</dbReference>
<keyword evidence="3" id="KW-0378">Hydrolase</keyword>
<dbReference type="Gene3D" id="3.40.50.1820">
    <property type="entry name" value="alpha/beta hydrolase"/>
    <property type="match status" value="1"/>
</dbReference>
<gene>
    <name evidence="5" type="ORF">DILT_LOCUS8448</name>
</gene>
<keyword evidence="6" id="KW-1185">Reference proteome</keyword>
<comment type="similarity">
    <text evidence="1">Belongs to the type-B carboxylesterase/lipase family.</text>
</comment>
<name>A0A3P7LLP9_DIBLA</name>
<dbReference type="Pfam" id="PF00135">
    <property type="entry name" value="COesterase"/>
    <property type="match status" value="1"/>
</dbReference>
<keyword evidence="2" id="KW-0719">Serine esterase</keyword>
<dbReference type="InterPro" id="IPR019819">
    <property type="entry name" value="Carboxylesterase_B_CS"/>
</dbReference>
<dbReference type="Proteomes" id="UP000281553">
    <property type="component" value="Unassembled WGS sequence"/>
</dbReference>
<dbReference type="PANTHER" id="PTHR43918:SF4">
    <property type="entry name" value="CARBOXYLIC ESTER HYDROLASE"/>
    <property type="match status" value="1"/>
</dbReference>
<dbReference type="GO" id="GO:0005615">
    <property type="term" value="C:extracellular space"/>
    <property type="evidence" value="ECO:0007669"/>
    <property type="project" value="TreeGrafter"/>
</dbReference>
<dbReference type="PANTHER" id="PTHR43918">
    <property type="entry name" value="ACETYLCHOLINESTERASE"/>
    <property type="match status" value="1"/>
</dbReference>
<evidence type="ECO:0000256" key="3">
    <source>
        <dbReference type="ARBA" id="ARBA00022801"/>
    </source>
</evidence>
<dbReference type="OrthoDB" id="9000293at2759"/>